<dbReference type="InterPro" id="IPR052027">
    <property type="entry name" value="PspC"/>
</dbReference>
<evidence type="ECO:0000256" key="1">
    <source>
        <dbReference type="ARBA" id="ARBA00004162"/>
    </source>
</evidence>
<keyword evidence="5 7" id="KW-0472">Membrane</keyword>
<dbReference type="PANTHER" id="PTHR33885">
    <property type="entry name" value="PHAGE SHOCK PROTEIN C"/>
    <property type="match status" value="1"/>
</dbReference>
<gene>
    <name evidence="9" type="ORF">H5975_02735</name>
</gene>
<dbReference type="EMBL" id="JACJKU010000016">
    <property type="protein sequence ID" value="MBM6940416.1"/>
    <property type="molecule type" value="Genomic_DNA"/>
</dbReference>
<evidence type="ECO:0000313" key="10">
    <source>
        <dbReference type="Proteomes" id="UP000785625"/>
    </source>
</evidence>
<proteinExistence type="predicted"/>
<feature type="region of interest" description="Disordered" evidence="6">
    <location>
        <begin position="84"/>
        <end position="108"/>
    </location>
</feature>
<evidence type="ECO:0000256" key="5">
    <source>
        <dbReference type="ARBA" id="ARBA00023136"/>
    </source>
</evidence>
<evidence type="ECO:0000256" key="7">
    <source>
        <dbReference type="SAM" id="Phobius"/>
    </source>
</evidence>
<evidence type="ECO:0000259" key="8">
    <source>
        <dbReference type="Pfam" id="PF04024"/>
    </source>
</evidence>
<feature type="domain" description="Phage shock protein PspC N-terminal" evidence="8">
    <location>
        <begin position="9"/>
        <end position="67"/>
    </location>
</feature>
<evidence type="ECO:0000256" key="6">
    <source>
        <dbReference type="SAM" id="MobiDB-lite"/>
    </source>
</evidence>
<organism evidence="9 10">
    <name type="scientific">Limosilactobacillus coleohominis</name>
    <dbReference type="NCBI Taxonomy" id="181675"/>
    <lineage>
        <taxon>Bacteria</taxon>
        <taxon>Bacillati</taxon>
        <taxon>Bacillota</taxon>
        <taxon>Bacilli</taxon>
        <taxon>Lactobacillales</taxon>
        <taxon>Lactobacillaceae</taxon>
        <taxon>Limosilactobacillus</taxon>
    </lineage>
</organism>
<keyword evidence="10" id="KW-1185">Reference proteome</keyword>
<evidence type="ECO:0000256" key="3">
    <source>
        <dbReference type="ARBA" id="ARBA00022692"/>
    </source>
</evidence>
<comment type="subcellular location">
    <subcellularLocation>
        <location evidence="1">Cell membrane</location>
        <topology evidence="1">Single-pass membrane protein</topology>
    </subcellularLocation>
</comment>
<feature type="transmembrane region" description="Helical" evidence="7">
    <location>
        <begin position="40"/>
        <end position="65"/>
    </location>
</feature>
<keyword evidence="2" id="KW-1003">Cell membrane</keyword>
<comment type="caution">
    <text evidence="9">The sequence shown here is derived from an EMBL/GenBank/DDBJ whole genome shotgun (WGS) entry which is preliminary data.</text>
</comment>
<accession>A0ABS2GX22</accession>
<evidence type="ECO:0000256" key="4">
    <source>
        <dbReference type="ARBA" id="ARBA00022989"/>
    </source>
</evidence>
<protein>
    <submittedName>
        <fullName evidence="9">PspC domain-containing protein</fullName>
    </submittedName>
</protein>
<dbReference type="Pfam" id="PF04024">
    <property type="entry name" value="PspC"/>
    <property type="match status" value="1"/>
</dbReference>
<dbReference type="InterPro" id="IPR007168">
    <property type="entry name" value="Phageshock_PspC_N"/>
</dbReference>
<keyword evidence="4 7" id="KW-1133">Transmembrane helix</keyword>
<reference evidence="9 10" key="1">
    <citation type="journal article" date="2021" name="Sci. Rep.">
        <title>The distribution of antibiotic resistance genes in chicken gut microbiota commensals.</title>
        <authorList>
            <person name="Juricova H."/>
            <person name="Matiasovicova J."/>
            <person name="Kubasova T."/>
            <person name="Cejkova D."/>
            <person name="Rychlik I."/>
        </authorList>
    </citation>
    <scope>NUCLEOTIDE SEQUENCE [LARGE SCALE GENOMIC DNA]</scope>
    <source>
        <strain evidence="9 10">An574</strain>
    </source>
</reference>
<evidence type="ECO:0000313" key="9">
    <source>
        <dbReference type="EMBL" id="MBM6940416.1"/>
    </source>
</evidence>
<feature type="compositionally biased region" description="Basic and acidic residues" evidence="6">
    <location>
        <begin position="88"/>
        <end position="108"/>
    </location>
</feature>
<evidence type="ECO:0000256" key="2">
    <source>
        <dbReference type="ARBA" id="ARBA00022475"/>
    </source>
</evidence>
<dbReference type="RefSeq" id="WP_204784788.1">
    <property type="nucleotide sequence ID" value="NZ_CALVGD010000080.1"/>
</dbReference>
<name>A0ABS2GX22_9LACO</name>
<dbReference type="PANTHER" id="PTHR33885:SF3">
    <property type="entry name" value="PHAGE SHOCK PROTEIN C"/>
    <property type="match status" value="1"/>
</dbReference>
<dbReference type="Proteomes" id="UP000785625">
    <property type="component" value="Unassembled WGS sequence"/>
</dbReference>
<keyword evidence="3 7" id="KW-0812">Transmembrane</keyword>
<sequence length="108" mass="12467">MRKRENLRKKLTKSSSNRVIAGVLGGFGEYLNVKPNTLRIIYLIITALTSFIPGIVIYLMLAVLMPDDPHRATPWRNLFNSLNQAHQHQSEQTRKELHNVEETDIKKE</sequence>